<evidence type="ECO:0000256" key="3">
    <source>
        <dbReference type="ARBA" id="ARBA00022592"/>
    </source>
</evidence>
<dbReference type="PANTHER" id="PTHR42996:SF1">
    <property type="entry name" value="PHOSPHATE-BINDING PROTEIN PSTS"/>
    <property type="match status" value="1"/>
</dbReference>
<dbReference type="Pfam" id="PF12849">
    <property type="entry name" value="PBP_like_2"/>
    <property type="match status" value="1"/>
</dbReference>
<evidence type="ECO:0000259" key="5">
    <source>
        <dbReference type="Pfam" id="PF12849"/>
    </source>
</evidence>
<keyword evidence="3 4" id="KW-0592">Phosphate transport</keyword>
<sequence>MTHYPFSASHQGHPRLRSFGALLLLGLLALLAACGNSPSTSGGTTTGSGNTCPSTKQLTGAGSTFDNPLFSKMFQEYPKVKCGINVNYQAVGSGAGINNLLQHIVDFGATDAPMTDDQLKKSTSGPILHIPITIGAVAISYNLSGVSQLKLTGPILAAIYEGKITTWDDPQIKAINSGVNLPHKNITVVHRSDGSGTTSIFTHYLSAVSPDWQSKVGAGTTVNWPTGVGAKGSSGVAGQVKNTDGAIGYVELTYVLANNIPYALLQNAAGKFVAPSLDSAKADAESFTNIPADLRFYIVNGSGDNAYPITGFSWVVVYQNQSNSDKGEALARLLWWMVHDGQQYAQPLNYVPLPDTIVSKDEAQIKAMRCGSSACYSAS</sequence>
<dbReference type="GO" id="GO:0042301">
    <property type="term" value="F:phosphate ion binding"/>
    <property type="evidence" value="ECO:0007669"/>
    <property type="project" value="InterPro"/>
</dbReference>
<evidence type="ECO:0000256" key="1">
    <source>
        <dbReference type="ARBA" id="ARBA00008725"/>
    </source>
</evidence>
<protein>
    <recommendedName>
        <fullName evidence="4">Phosphate-binding protein</fullName>
    </recommendedName>
</protein>
<keyword evidence="2 4" id="KW-0813">Transport</keyword>
<feature type="domain" description="PBP" evidence="5">
    <location>
        <begin position="54"/>
        <end position="330"/>
    </location>
</feature>
<accession>A0A455T4W8</accession>
<organism evidence="6">
    <name type="scientific">Thermogemmatispora argillosa</name>
    <dbReference type="NCBI Taxonomy" id="2045280"/>
    <lineage>
        <taxon>Bacteria</taxon>
        <taxon>Bacillati</taxon>
        <taxon>Chloroflexota</taxon>
        <taxon>Ktedonobacteria</taxon>
        <taxon>Thermogemmatisporales</taxon>
        <taxon>Thermogemmatisporaceae</taxon>
        <taxon>Thermogemmatispora</taxon>
    </lineage>
</organism>
<gene>
    <name evidence="6" type="ORF">KTA_32770</name>
</gene>
<dbReference type="GO" id="GO:0043190">
    <property type="term" value="C:ATP-binding cassette (ABC) transporter complex"/>
    <property type="evidence" value="ECO:0007669"/>
    <property type="project" value="InterPro"/>
</dbReference>
<dbReference type="InterPro" id="IPR005673">
    <property type="entry name" value="ABC_phos-bd_PstS"/>
</dbReference>
<dbReference type="PANTHER" id="PTHR42996">
    <property type="entry name" value="PHOSPHATE-BINDING PROTEIN PSTS"/>
    <property type="match status" value="1"/>
</dbReference>
<evidence type="ECO:0000256" key="4">
    <source>
        <dbReference type="PIRNR" id="PIRNR002756"/>
    </source>
</evidence>
<dbReference type="CDD" id="cd13565">
    <property type="entry name" value="PBP2_PstS"/>
    <property type="match status" value="1"/>
</dbReference>
<evidence type="ECO:0000313" key="6">
    <source>
        <dbReference type="EMBL" id="BBH95078.1"/>
    </source>
</evidence>
<comment type="similarity">
    <text evidence="1 4">Belongs to the PstS family.</text>
</comment>
<dbReference type="Gene3D" id="3.40.190.10">
    <property type="entry name" value="Periplasmic binding protein-like II"/>
    <property type="match status" value="2"/>
</dbReference>
<evidence type="ECO:0000256" key="2">
    <source>
        <dbReference type="ARBA" id="ARBA00022448"/>
    </source>
</evidence>
<name>A0A455T4W8_9CHLR</name>
<dbReference type="SUPFAM" id="SSF53850">
    <property type="entry name" value="Periplasmic binding protein-like II"/>
    <property type="match status" value="1"/>
</dbReference>
<reference evidence="6" key="1">
    <citation type="submission" date="2018-12" db="EMBL/GenBank/DDBJ databases">
        <title>Novel natural products biosynthetic potential of the class Ktedonobacteria.</title>
        <authorList>
            <person name="Zheng Y."/>
            <person name="Saitou A."/>
            <person name="Wang C.M."/>
            <person name="Toyoda A."/>
            <person name="Minakuchi Y."/>
            <person name="Sekiguchi Y."/>
            <person name="Ueda K."/>
            <person name="Takano H."/>
            <person name="Sakai Y."/>
            <person name="Yokota A."/>
            <person name="Yabe S."/>
        </authorList>
    </citation>
    <scope>NUCLEOTIDE SEQUENCE</scope>
    <source>
        <strain evidence="6">A3-2</strain>
    </source>
</reference>
<dbReference type="InterPro" id="IPR050962">
    <property type="entry name" value="Phosphate-bind_PstS"/>
</dbReference>
<dbReference type="GO" id="GO:0035435">
    <property type="term" value="P:phosphate ion transmembrane transport"/>
    <property type="evidence" value="ECO:0007669"/>
    <property type="project" value="InterPro"/>
</dbReference>
<dbReference type="PIRSF" id="PIRSF002756">
    <property type="entry name" value="PstS"/>
    <property type="match status" value="1"/>
</dbReference>
<proteinExistence type="inferred from homology"/>
<dbReference type="AlphaFoldDB" id="A0A455T4W8"/>
<dbReference type="EMBL" id="AP019377">
    <property type="protein sequence ID" value="BBH95078.1"/>
    <property type="molecule type" value="Genomic_DNA"/>
</dbReference>
<dbReference type="NCBIfam" id="TIGR00975">
    <property type="entry name" value="3a0107s03"/>
    <property type="match status" value="1"/>
</dbReference>
<dbReference type="InterPro" id="IPR024370">
    <property type="entry name" value="PBP_domain"/>
</dbReference>